<organism evidence="2 3">
    <name type="scientific">Actinoplanes subglobosus</name>
    <dbReference type="NCBI Taxonomy" id="1547892"/>
    <lineage>
        <taxon>Bacteria</taxon>
        <taxon>Bacillati</taxon>
        <taxon>Actinomycetota</taxon>
        <taxon>Actinomycetes</taxon>
        <taxon>Micromonosporales</taxon>
        <taxon>Micromonosporaceae</taxon>
        <taxon>Actinoplanes</taxon>
    </lineage>
</organism>
<dbReference type="Proteomes" id="UP001595867">
    <property type="component" value="Unassembled WGS sequence"/>
</dbReference>
<dbReference type="InterPro" id="IPR045794">
    <property type="entry name" value="Trypco1"/>
</dbReference>
<accession>A0ABV8J6R9</accession>
<comment type="caution">
    <text evidence="2">The sequence shown here is derived from an EMBL/GenBank/DDBJ whole genome shotgun (WGS) entry which is preliminary data.</text>
</comment>
<dbReference type="RefSeq" id="WP_378072601.1">
    <property type="nucleotide sequence ID" value="NZ_JBHSBL010000028.1"/>
</dbReference>
<evidence type="ECO:0000313" key="3">
    <source>
        <dbReference type="Proteomes" id="UP001595867"/>
    </source>
</evidence>
<gene>
    <name evidence="2" type="ORF">ACFO0C_42920</name>
</gene>
<feature type="domain" description="Trypsin-co-occurring" evidence="1">
    <location>
        <begin position="8"/>
        <end position="100"/>
    </location>
</feature>
<proteinExistence type="predicted"/>
<dbReference type="Pfam" id="PF19493">
    <property type="entry name" value="Trypco1"/>
    <property type="match status" value="1"/>
</dbReference>
<evidence type="ECO:0000313" key="2">
    <source>
        <dbReference type="EMBL" id="MFC4071731.1"/>
    </source>
</evidence>
<name>A0ABV8J6R9_9ACTN</name>
<keyword evidence="3" id="KW-1185">Reference proteome</keyword>
<evidence type="ECO:0000259" key="1">
    <source>
        <dbReference type="Pfam" id="PF19493"/>
    </source>
</evidence>
<protein>
    <submittedName>
        <fullName evidence="2">CU044_2847 family protein</fullName>
    </submittedName>
</protein>
<dbReference type="NCBIfam" id="NF041216">
    <property type="entry name" value="CU044_2847_fam"/>
    <property type="match status" value="1"/>
</dbReference>
<sequence>MVAYVELPVDDDDFVMVEVSGQGVVRANAGDVVGRASERFDQAVAQVTRMGQEAIRRARETAVPPDEIDVELGLKLTAKTGFVIAESSGEANFKVVLRWTLADDSAP</sequence>
<reference evidence="3" key="1">
    <citation type="journal article" date="2019" name="Int. J. Syst. Evol. Microbiol.">
        <title>The Global Catalogue of Microorganisms (GCM) 10K type strain sequencing project: providing services to taxonomists for standard genome sequencing and annotation.</title>
        <authorList>
            <consortium name="The Broad Institute Genomics Platform"/>
            <consortium name="The Broad Institute Genome Sequencing Center for Infectious Disease"/>
            <person name="Wu L."/>
            <person name="Ma J."/>
        </authorList>
    </citation>
    <scope>NUCLEOTIDE SEQUENCE [LARGE SCALE GENOMIC DNA]</scope>
    <source>
        <strain evidence="3">TBRC 5832</strain>
    </source>
</reference>
<dbReference type="EMBL" id="JBHSBL010000028">
    <property type="protein sequence ID" value="MFC4071731.1"/>
    <property type="molecule type" value="Genomic_DNA"/>
</dbReference>